<sequence length="230" mass="26871">MDTDRPQLYYFLLPFTIVSLFLYAHILVEIYRKQDSVMYDSLFFRLTCSQSIYEISYVIMYFVMELTQDWPSLYPYYLIMNDTIIPQLIYAHVFMCLIAQILGVTTMSVSRMLLVCYPAHYLAKILKKLSLKQVVFGHAILPTTYACPFRSWRSEAYILATSFVLFCALCSLTAYYATSLYFIASNRTLYFAFRNHIYAFTFFLSLANPWCLMVSCGASISIFVQFGMRL</sequence>
<accession>A0A8R1UXS0</accession>
<dbReference type="InterPro" id="IPR019426">
    <property type="entry name" value="7TM_GPCR_serpentine_rcpt_Srv"/>
</dbReference>
<accession>A0A2A6CNZ8</accession>
<name>A0A2A6CNZ8_PRIPA</name>
<gene>
    <name evidence="1" type="primary">WBGene00279817</name>
</gene>
<dbReference type="AlphaFoldDB" id="A0A2A6CNZ8"/>
<dbReference type="PANTHER" id="PTHR31627:SF42">
    <property type="entry name" value="G_PROTEIN_RECEP_F1_2 DOMAIN-CONTAINING PROTEIN-RELATED"/>
    <property type="match status" value="1"/>
</dbReference>
<reference evidence="1" key="2">
    <citation type="submission" date="2022-06" db="UniProtKB">
        <authorList>
            <consortium name="EnsemblMetazoa"/>
        </authorList>
    </citation>
    <scope>IDENTIFICATION</scope>
    <source>
        <strain evidence="1">PS312</strain>
    </source>
</reference>
<keyword evidence="2" id="KW-1185">Reference proteome</keyword>
<proteinExistence type="predicted"/>
<reference evidence="2" key="1">
    <citation type="journal article" date="2008" name="Nat. Genet.">
        <title>The Pristionchus pacificus genome provides a unique perspective on nematode lifestyle and parasitism.</title>
        <authorList>
            <person name="Dieterich C."/>
            <person name="Clifton S.W."/>
            <person name="Schuster L.N."/>
            <person name="Chinwalla A."/>
            <person name="Delehaunty K."/>
            <person name="Dinkelacker I."/>
            <person name="Fulton L."/>
            <person name="Fulton R."/>
            <person name="Godfrey J."/>
            <person name="Minx P."/>
            <person name="Mitreva M."/>
            <person name="Roeseler W."/>
            <person name="Tian H."/>
            <person name="Witte H."/>
            <person name="Yang S.P."/>
            <person name="Wilson R.K."/>
            <person name="Sommer R.J."/>
        </authorList>
    </citation>
    <scope>NUCLEOTIDE SEQUENCE [LARGE SCALE GENOMIC DNA]</scope>
    <source>
        <strain evidence="2">PS312</strain>
    </source>
</reference>
<protein>
    <submittedName>
        <fullName evidence="1">G protein-coupled receptor</fullName>
    </submittedName>
</protein>
<dbReference type="EnsemblMetazoa" id="PPA41448.1">
    <property type="protein sequence ID" value="PPA41448.1"/>
    <property type="gene ID" value="WBGene00279817"/>
</dbReference>
<organism evidence="1 2">
    <name type="scientific">Pristionchus pacificus</name>
    <name type="common">Parasitic nematode worm</name>
    <dbReference type="NCBI Taxonomy" id="54126"/>
    <lineage>
        <taxon>Eukaryota</taxon>
        <taxon>Metazoa</taxon>
        <taxon>Ecdysozoa</taxon>
        <taxon>Nematoda</taxon>
        <taxon>Chromadorea</taxon>
        <taxon>Rhabditida</taxon>
        <taxon>Rhabditina</taxon>
        <taxon>Diplogasteromorpha</taxon>
        <taxon>Diplogasteroidea</taxon>
        <taxon>Neodiplogasteridae</taxon>
        <taxon>Pristionchus</taxon>
    </lineage>
</organism>
<evidence type="ECO:0000313" key="1">
    <source>
        <dbReference type="EnsemblMetazoa" id="PPA41448.1"/>
    </source>
</evidence>
<dbReference type="Pfam" id="PF10323">
    <property type="entry name" value="7TM_GPCR_Srv"/>
    <property type="match status" value="1"/>
</dbReference>
<evidence type="ECO:0000313" key="2">
    <source>
        <dbReference type="Proteomes" id="UP000005239"/>
    </source>
</evidence>
<dbReference type="Proteomes" id="UP000005239">
    <property type="component" value="Unassembled WGS sequence"/>
</dbReference>
<dbReference type="InterPro" id="IPR051119">
    <property type="entry name" value="Nematode_SR-like"/>
</dbReference>
<dbReference type="PANTHER" id="PTHR31627">
    <property type="entry name" value="SERPENTINE RECEPTOR CLASS GAMMA-RELATED"/>
    <property type="match status" value="1"/>
</dbReference>